<dbReference type="AlphaFoldDB" id="A9DNL7"/>
<evidence type="ECO:0000313" key="2">
    <source>
        <dbReference type="Proteomes" id="UP000002945"/>
    </source>
</evidence>
<proteinExistence type="predicted"/>
<protein>
    <submittedName>
        <fullName evidence="1">Uncharacterized protein</fullName>
    </submittedName>
</protein>
<dbReference type="OrthoDB" id="1446480at2"/>
<dbReference type="Proteomes" id="UP000002945">
    <property type="component" value="Unassembled WGS sequence"/>
</dbReference>
<accession>A9DNL7</accession>
<dbReference type="HOGENOM" id="CLU_130882_0_0_10"/>
<keyword evidence="2" id="KW-1185">Reference proteome</keyword>
<sequence length="152" mass="16972">MKFLLCLFAVTLFTKGCNDADSNKETIKNAQDDISIQYKASSRGFYQDIKLSKAQLSYTNVRGGKVSVQQDMSSEDWNEIVQLLDKIDAEKLKSNYVNPDDLGRDAVIPATLTINYKENIVRNIEFGHGNPPKELTALVNKIQAMANAVDKP</sequence>
<dbReference type="STRING" id="391587.KAOT1_18707"/>
<comment type="caution">
    <text evidence="1">The sequence shown here is derived from an EMBL/GenBank/DDBJ whole genome shotgun (WGS) entry which is preliminary data.</text>
</comment>
<organism evidence="1 2">
    <name type="scientific">Kordia algicida OT-1</name>
    <dbReference type="NCBI Taxonomy" id="391587"/>
    <lineage>
        <taxon>Bacteria</taxon>
        <taxon>Pseudomonadati</taxon>
        <taxon>Bacteroidota</taxon>
        <taxon>Flavobacteriia</taxon>
        <taxon>Flavobacteriales</taxon>
        <taxon>Flavobacteriaceae</taxon>
        <taxon>Kordia</taxon>
    </lineage>
</organism>
<gene>
    <name evidence="1" type="ORF">KAOT1_18707</name>
</gene>
<reference evidence="1 2" key="1">
    <citation type="journal article" date="2011" name="J. Bacteriol.">
        <title>Genome sequence of the algicidal bacterium Kordia algicida OT-1.</title>
        <authorList>
            <person name="Lee H.S."/>
            <person name="Kang S.G."/>
            <person name="Kwon K.K."/>
            <person name="Lee J.H."/>
            <person name="Kim S.J."/>
        </authorList>
    </citation>
    <scope>NUCLEOTIDE SEQUENCE [LARGE SCALE GENOMIC DNA]</scope>
    <source>
        <strain evidence="1 2">OT-1</strain>
    </source>
</reference>
<evidence type="ECO:0000313" key="1">
    <source>
        <dbReference type="EMBL" id="EDP97222.1"/>
    </source>
</evidence>
<name>A9DNL7_9FLAO</name>
<dbReference type="RefSeq" id="WP_007096273.1">
    <property type="nucleotide sequence ID" value="NZ_CP142125.1"/>
</dbReference>
<dbReference type="EMBL" id="ABIB01000002">
    <property type="protein sequence ID" value="EDP97222.1"/>
    <property type="molecule type" value="Genomic_DNA"/>
</dbReference>